<keyword evidence="5 7" id="KW-0472">Membrane</keyword>
<evidence type="ECO:0000313" key="8">
    <source>
        <dbReference type="Proteomes" id="UP000504621"/>
    </source>
</evidence>
<dbReference type="PANTHER" id="PTHR23504:SF108">
    <property type="entry name" value="OS11G0151500 PROTEIN"/>
    <property type="match status" value="1"/>
</dbReference>
<feature type="transmembrane region" description="Helical" evidence="7">
    <location>
        <begin position="63"/>
        <end position="88"/>
    </location>
</feature>
<evidence type="ECO:0000256" key="4">
    <source>
        <dbReference type="ARBA" id="ARBA00022989"/>
    </source>
</evidence>
<dbReference type="AlphaFoldDB" id="A0A6J1BK43"/>
<dbReference type="Gene3D" id="1.20.1250.20">
    <property type="entry name" value="MFS general substrate transporter like domains"/>
    <property type="match status" value="1"/>
</dbReference>
<proteinExistence type="predicted"/>
<dbReference type="OrthoDB" id="419616at2759"/>
<feature type="transmembrane region" description="Helical" evidence="7">
    <location>
        <begin position="100"/>
        <end position="119"/>
    </location>
</feature>
<accession>A0A6J1BK43</accession>
<evidence type="ECO:0000313" key="9">
    <source>
        <dbReference type="RefSeq" id="XP_021299942.1"/>
    </source>
</evidence>
<sequence>MTTNMGPPPPRNPNVSTEPELITQEESEPTTVKTSRDPPQKPPDQEKESTSLLAWNQSREFVYIYYVLRTISYIISQGSIFCIAVAYAADVVSVSNRAAVFSWITGLFSASHVLGNMLARFLPEKYIFLVSIVLLIFCPVYMQFFLVETVDIDTTREQDTGCLTKSMMVLNKRYKAMKDAAEIVISSPTLQGISFISFFYELGMSGITSILLVSFLSIYNIKHSDYCCYIHHF</sequence>
<evidence type="ECO:0000256" key="3">
    <source>
        <dbReference type="ARBA" id="ARBA00022692"/>
    </source>
</evidence>
<keyword evidence="2" id="KW-0813">Transport</keyword>
<feature type="compositionally biased region" description="Pro residues" evidence="6">
    <location>
        <begin position="1"/>
        <end position="12"/>
    </location>
</feature>
<evidence type="ECO:0000256" key="5">
    <source>
        <dbReference type="ARBA" id="ARBA00023136"/>
    </source>
</evidence>
<name>A0A6J1BK43_9ROSI</name>
<feature type="region of interest" description="Disordered" evidence="6">
    <location>
        <begin position="1"/>
        <end position="50"/>
    </location>
</feature>
<dbReference type="InterPro" id="IPR036259">
    <property type="entry name" value="MFS_trans_sf"/>
</dbReference>
<evidence type="ECO:0000256" key="1">
    <source>
        <dbReference type="ARBA" id="ARBA00004141"/>
    </source>
</evidence>
<dbReference type="GeneID" id="110428437"/>
<feature type="compositionally biased region" description="Basic and acidic residues" evidence="6">
    <location>
        <begin position="34"/>
        <end position="49"/>
    </location>
</feature>
<gene>
    <name evidence="9" type="primary">LOC110428437</name>
</gene>
<evidence type="ECO:0000256" key="7">
    <source>
        <dbReference type="SAM" id="Phobius"/>
    </source>
</evidence>
<feature type="transmembrane region" description="Helical" evidence="7">
    <location>
        <begin position="126"/>
        <end position="146"/>
    </location>
</feature>
<dbReference type="GO" id="GO:0016020">
    <property type="term" value="C:membrane"/>
    <property type="evidence" value="ECO:0007669"/>
    <property type="project" value="UniProtKB-SubCell"/>
</dbReference>
<keyword evidence="3 7" id="KW-0812">Transmembrane</keyword>
<dbReference type="Proteomes" id="UP000504621">
    <property type="component" value="Unplaced"/>
</dbReference>
<organism evidence="8 9">
    <name type="scientific">Herrania umbratica</name>
    <dbReference type="NCBI Taxonomy" id="108875"/>
    <lineage>
        <taxon>Eukaryota</taxon>
        <taxon>Viridiplantae</taxon>
        <taxon>Streptophyta</taxon>
        <taxon>Embryophyta</taxon>
        <taxon>Tracheophyta</taxon>
        <taxon>Spermatophyta</taxon>
        <taxon>Magnoliopsida</taxon>
        <taxon>eudicotyledons</taxon>
        <taxon>Gunneridae</taxon>
        <taxon>Pentapetalae</taxon>
        <taxon>rosids</taxon>
        <taxon>malvids</taxon>
        <taxon>Malvales</taxon>
        <taxon>Malvaceae</taxon>
        <taxon>Byttnerioideae</taxon>
        <taxon>Herrania</taxon>
    </lineage>
</organism>
<evidence type="ECO:0000256" key="2">
    <source>
        <dbReference type="ARBA" id="ARBA00022448"/>
    </source>
</evidence>
<keyword evidence="4 7" id="KW-1133">Transmembrane helix</keyword>
<keyword evidence="8" id="KW-1185">Reference proteome</keyword>
<dbReference type="PANTHER" id="PTHR23504">
    <property type="entry name" value="MAJOR FACILITATOR SUPERFAMILY DOMAIN-CONTAINING PROTEIN 10"/>
    <property type="match status" value="1"/>
</dbReference>
<dbReference type="SUPFAM" id="SSF103473">
    <property type="entry name" value="MFS general substrate transporter"/>
    <property type="match status" value="1"/>
</dbReference>
<comment type="subcellular location">
    <subcellularLocation>
        <location evidence="1">Membrane</location>
        <topology evidence="1">Multi-pass membrane protein</topology>
    </subcellularLocation>
</comment>
<protein>
    <submittedName>
        <fullName evidence="9">Uncharacterized protein LOC110428437</fullName>
    </submittedName>
</protein>
<dbReference type="RefSeq" id="XP_021299942.1">
    <property type="nucleotide sequence ID" value="XM_021444267.1"/>
</dbReference>
<reference evidence="9" key="1">
    <citation type="submission" date="2025-08" db="UniProtKB">
        <authorList>
            <consortium name="RefSeq"/>
        </authorList>
    </citation>
    <scope>IDENTIFICATION</scope>
    <source>
        <tissue evidence="9">Leaf</tissue>
    </source>
</reference>
<feature type="transmembrane region" description="Helical" evidence="7">
    <location>
        <begin position="198"/>
        <end position="219"/>
    </location>
</feature>
<evidence type="ECO:0000256" key="6">
    <source>
        <dbReference type="SAM" id="MobiDB-lite"/>
    </source>
</evidence>